<sequence length="187" mass="21575">MALLVIAVPEFSGDDYDLIQSFRAENDVLFYHVVEPHFTLVFPVFNVSIEAFKREVIEKSRSFLPFDFKIRCATINKDAFNNYHHAFLVPDEGFSHLIKLHDSLYSGLLADNLRLDIDFIPHVGVGNDESSRECQGMVQFWNNQDFCISGRISKLQVVEFDFDTNILRKLEEIPLERPYKISGLPLS</sequence>
<dbReference type="Gene3D" id="3.90.1140.10">
    <property type="entry name" value="Cyclic phosphodiesterase"/>
    <property type="match status" value="1"/>
</dbReference>
<dbReference type="Proteomes" id="UP000515264">
    <property type="component" value="Chromosome 2"/>
</dbReference>
<evidence type="ECO:0000313" key="2">
    <source>
        <dbReference type="Proteomes" id="UP000515264"/>
    </source>
</evidence>
<evidence type="ECO:0000313" key="1">
    <source>
        <dbReference type="EMBL" id="QMV16331.1"/>
    </source>
</evidence>
<keyword evidence="2" id="KW-1185">Reference proteome</keyword>
<gene>
    <name evidence="1" type="ORF">Vspart_03717</name>
</gene>
<dbReference type="InterPro" id="IPR009097">
    <property type="entry name" value="Cyclic_Pdiesterase"/>
</dbReference>
<organism evidence="1 2">
    <name type="scientific">Vibrio spartinae</name>
    <dbReference type="NCBI Taxonomy" id="1918945"/>
    <lineage>
        <taxon>Bacteria</taxon>
        <taxon>Pseudomonadati</taxon>
        <taxon>Pseudomonadota</taxon>
        <taxon>Gammaproteobacteria</taxon>
        <taxon>Vibrionales</taxon>
        <taxon>Vibrionaceae</taxon>
        <taxon>Vibrio</taxon>
    </lineage>
</organism>
<accession>A0ABX6R4R8</accession>
<reference evidence="1 2" key="1">
    <citation type="journal article" date="2020" name="J. Nat. Prod.">
        <title>Genomics-Metabolomics Profiling Disclosed Marine Vibrio spartinae 3.6 as a Producer of a New Branched Side Chain Prodigiosin.</title>
        <authorList>
            <person name="Vitale G.A."/>
            <person name="Sciarretta M."/>
            <person name="Palma Esposito F."/>
            <person name="January G.G."/>
            <person name="Giaccio M."/>
            <person name="Bunk B."/>
            <person name="Sproer C."/>
            <person name="Bajerski F."/>
            <person name="Power D."/>
            <person name="Festa C."/>
            <person name="Monti M.C."/>
            <person name="D'Auria M.V."/>
            <person name="de Pascale D."/>
        </authorList>
    </citation>
    <scope>NUCLEOTIDE SEQUENCE [LARGE SCALE GENOMIC DNA]</scope>
    <source>
        <strain evidence="1 2">3.6</strain>
    </source>
</reference>
<evidence type="ECO:0008006" key="3">
    <source>
        <dbReference type="Google" id="ProtNLM"/>
    </source>
</evidence>
<name>A0ABX6R4R8_9VIBR</name>
<dbReference type="Pfam" id="PF13563">
    <property type="entry name" value="2_5_RNA_ligase2"/>
    <property type="match status" value="1"/>
</dbReference>
<dbReference type="SUPFAM" id="SSF55144">
    <property type="entry name" value="LigT-like"/>
    <property type="match status" value="1"/>
</dbReference>
<dbReference type="RefSeq" id="WP_182289016.1">
    <property type="nucleotide sequence ID" value="NZ_AP024908.1"/>
</dbReference>
<proteinExistence type="predicted"/>
<dbReference type="EMBL" id="CP046269">
    <property type="protein sequence ID" value="QMV16331.1"/>
    <property type="molecule type" value="Genomic_DNA"/>
</dbReference>
<protein>
    <recommendedName>
        <fullName evidence="3">2',5' RNA ligase family</fullName>
    </recommendedName>
</protein>